<sequence>MTSIIGRFRIGIISAGAFALGIAFEKNIKTTADIRQTDISGDIVDSSAISGKNLGSSETSLIVQYGFPSMDSLRSYSNFVVSYDRRNRIPNWVLERLTRDKLNSDNYNRSGMEFFEDKSVHHFFRSTNNDYKGSGYDRGHLAAAGNYRSIREHAANTFILTNIAPQVGRGFNRDKWNDVEKYARKIVHQVGEAWICTGPLFLPTKDPITGKMFVRHEVIGRNHVAVPTHFFKVIFYRSNNDSNQFMMESFLFPNVPIDSNRDVTEFRIDPEVIERAAGILLFNGIPKKQIKIIK</sequence>
<evidence type="ECO:0000259" key="11">
    <source>
        <dbReference type="SMART" id="SM00477"/>
    </source>
</evidence>
<dbReference type="GO" id="GO:0046872">
    <property type="term" value="F:metal ion binding"/>
    <property type="evidence" value="ECO:0007669"/>
    <property type="project" value="UniProtKB-KW"/>
</dbReference>
<dbReference type="SMART" id="SM00892">
    <property type="entry name" value="Endonuclease_NS"/>
    <property type="match status" value="1"/>
</dbReference>
<evidence type="ECO:0000313" key="14">
    <source>
        <dbReference type="Proteomes" id="UP001142055"/>
    </source>
</evidence>
<dbReference type="OMA" id="YVMPNQV"/>
<evidence type="ECO:0000313" key="13">
    <source>
        <dbReference type="EMBL" id="KAJ6218372.1"/>
    </source>
</evidence>
<dbReference type="GO" id="GO:0003676">
    <property type="term" value="F:nucleic acid binding"/>
    <property type="evidence" value="ECO:0007669"/>
    <property type="project" value="InterPro"/>
</dbReference>
<gene>
    <name evidence="13" type="ORF">RDWZM_009529</name>
</gene>
<dbReference type="AlphaFoldDB" id="A0A9Q0M6H7"/>
<accession>A0A9Q0M6H7</accession>
<keyword evidence="6 10" id="KW-0378">Hydrolase</keyword>
<evidence type="ECO:0000256" key="2">
    <source>
        <dbReference type="ARBA" id="ARBA00010052"/>
    </source>
</evidence>
<dbReference type="GO" id="GO:0005743">
    <property type="term" value="C:mitochondrial inner membrane"/>
    <property type="evidence" value="ECO:0007669"/>
    <property type="project" value="TreeGrafter"/>
</dbReference>
<evidence type="ECO:0000256" key="6">
    <source>
        <dbReference type="ARBA" id="ARBA00022801"/>
    </source>
</evidence>
<dbReference type="GO" id="GO:0006309">
    <property type="term" value="P:apoptotic DNA fragmentation"/>
    <property type="evidence" value="ECO:0007669"/>
    <property type="project" value="TreeGrafter"/>
</dbReference>
<evidence type="ECO:0000256" key="4">
    <source>
        <dbReference type="ARBA" id="ARBA00022723"/>
    </source>
</evidence>
<dbReference type="PANTHER" id="PTHR13966:SF5">
    <property type="entry name" value="ENDONUCLEASE G, MITOCHONDRIAL"/>
    <property type="match status" value="1"/>
</dbReference>
<dbReference type="SMART" id="SM00477">
    <property type="entry name" value="NUC"/>
    <property type="match status" value="1"/>
</dbReference>
<dbReference type="SUPFAM" id="SSF54060">
    <property type="entry name" value="His-Me finger endonucleases"/>
    <property type="match status" value="1"/>
</dbReference>
<dbReference type="InterPro" id="IPR001604">
    <property type="entry name" value="Endo_G_ENPP1-like_dom"/>
</dbReference>
<feature type="binding site" evidence="9">
    <location>
        <position position="172"/>
    </location>
    <ligand>
        <name>Mg(2+)</name>
        <dbReference type="ChEBI" id="CHEBI:18420"/>
        <note>catalytic</note>
    </ligand>
</feature>
<comment type="caution">
    <text evidence="13">The sequence shown here is derived from an EMBL/GenBank/DDBJ whole genome shotgun (WGS) entry which is preliminary data.</text>
</comment>
<name>A0A9Q0M6H7_BLOTA</name>
<dbReference type="OrthoDB" id="5418055at2759"/>
<reference evidence="13" key="1">
    <citation type="submission" date="2022-12" db="EMBL/GenBank/DDBJ databases">
        <title>Genome assemblies of Blomia tropicalis.</title>
        <authorList>
            <person name="Cui Y."/>
        </authorList>
    </citation>
    <scope>NUCLEOTIDE SEQUENCE</scope>
    <source>
        <tissue evidence="13">Adult mites</tissue>
    </source>
</reference>
<organism evidence="13 14">
    <name type="scientific">Blomia tropicalis</name>
    <name type="common">Mite</name>
    <dbReference type="NCBI Taxonomy" id="40697"/>
    <lineage>
        <taxon>Eukaryota</taxon>
        <taxon>Metazoa</taxon>
        <taxon>Ecdysozoa</taxon>
        <taxon>Arthropoda</taxon>
        <taxon>Chelicerata</taxon>
        <taxon>Arachnida</taxon>
        <taxon>Acari</taxon>
        <taxon>Acariformes</taxon>
        <taxon>Sarcoptiformes</taxon>
        <taxon>Astigmata</taxon>
        <taxon>Glycyphagoidea</taxon>
        <taxon>Echimyopodidae</taxon>
        <taxon>Blomia</taxon>
    </lineage>
</organism>
<dbReference type="CDD" id="cd00091">
    <property type="entry name" value="NUC"/>
    <property type="match status" value="1"/>
</dbReference>
<dbReference type="Pfam" id="PF01223">
    <property type="entry name" value="Endonuclease_NS"/>
    <property type="match status" value="1"/>
</dbReference>
<dbReference type="InterPro" id="IPR018524">
    <property type="entry name" value="DNA/RNA_endonuclease_AS"/>
</dbReference>
<feature type="domain" description="ENPP1-3/EXOG-like endonuclease/phosphodiesterase" evidence="11">
    <location>
        <begin position="76"/>
        <end position="288"/>
    </location>
</feature>
<dbReference type="InterPro" id="IPR040255">
    <property type="entry name" value="Non-specific_endonuclease"/>
</dbReference>
<dbReference type="PANTHER" id="PTHR13966">
    <property type="entry name" value="ENDONUCLEASE RELATED"/>
    <property type="match status" value="1"/>
</dbReference>
<dbReference type="PROSITE" id="PS01070">
    <property type="entry name" value="NUCLEASE_NON_SPEC"/>
    <property type="match status" value="1"/>
</dbReference>
<evidence type="ECO:0000259" key="12">
    <source>
        <dbReference type="SMART" id="SM00892"/>
    </source>
</evidence>
<dbReference type="EMBL" id="JAPWDV010000003">
    <property type="protein sequence ID" value="KAJ6218372.1"/>
    <property type="molecule type" value="Genomic_DNA"/>
</dbReference>
<comment type="similarity">
    <text evidence="2 10">Belongs to the DNA/RNA non-specific endonuclease family.</text>
</comment>
<dbReference type="GO" id="GO:0005634">
    <property type="term" value="C:nucleus"/>
    <property type="evidence" value="ECO:0007669"/>
    <property type="project" value="TreeGrafter"/>
</dbReference>
<protein>
    <recommendedName>
        <fullName evidence="10">Endonuclease</fullName>
        <ecNumber evidence="10">3.1.30.-</ecNumber>
    </recommendedName>
</protein>
<dbReference type="InterPro" id="IPR044929">
    <property type="entry name" value="DNA/RNA_non-sp_Endonuclease_sf"/>
</dbReference>
<evidence type="ECO:0000256" key="1">
    <source>
        <dbReference type="ARBA" id="ARBA00001946"/>
    </source>
</evidence>
<evidence type="ECO:0000256" key="3">
    <source>
        <dbReference type="ARBA" id="ARBA00022722"/>
    </source>
</evidence>
<dbReference type="InterPro" id="IPR044925">
    <property type="entry name" value="His-Me_finger_sf"/>
</dbReference>
<dbReference type="InterPro" id="IPR020821">
    <property type="entry name" value="ENPP1-3/EXOG-like_nuc-like"/>
</dbReference>
<evidence type="ECO:0000256" key="7">
    <source>
        <dbReference type="ARBA" id="ARBA00022842"/>
    </source>
</evidence>
<keyword evidence="7" id="KW-0460">Magnesium</keyword>
<dbReference type="GO" id="GO:0004521">
    <property type="term" value="F:RNA endonuclease activity"/>
    <property type="evidence" value="ECO:0007669"/>
    <property type="project" value="TreeGrafter"/>
</dbReference>
<comment type="cofactor">
    <cofactor evidence="1 10">
        <name>Mg(2+)</name>
        <dbReference type="ChEBI" id="CHEBI:18420"/>
    </cofactor>
</comment>
<proteinExistence type="inferred from homology"/>
<keyword evidence="3 10" id="KW-0540">Nuclease</keyword>
<dbReference type="Proteomes" id="UP001142055">
    <property type="component" value="Chromosome 3"/>
</dbReference>
<evidence type="ECO:0000256" key="9">
    <source>
        <dbReference type="PIRSR" id="PIRSR640255-2"/>
    </source>
</evidence>
<evidence type="ECO:0000256" key="8">
    <source>
        <dbReference type="PIRSR" id="PIRSR640255-1"/>
    </source>
</evidence>
<keyword evidence="4 9" id="KW-0479">Metal-binding</keyword>
<feature type="active site" description="Proton acceptor" evidence="8">
    <location>
        <position position="140"/>
    </location>
</feature>
<dbReference type="GO" id="GO:0000014">
    <property type="term" value="F:single-stranded DNA endodeoxyribonuclease activity"/>
    <property type="evidence" value="ECO:0007669"/>
    <property type="project" value="TreeGrafter"/>
</dbReference>
<evidence type="ECO:0000256" key="5">
    <source>
        <dbReference type="ARBA" id="ARBA00022759"/>
    </source>
</evidence>
<feature type="domain" description="DNA/RNA non-specific endonuclease/pyrophosphatase/phosphodiesterase" evidence="12">
    <location>
        <begin position="75"/>
        <end position="288"/>
    </location>
</feature>
<keyword evidence="5 10" id="KW-0255">Endonuclease</keyword>
<keyword evidence="14" id="KW-1185">Reference proteome</keyword>
<evidence type="ECO:0000256" key="10">
    <source>
        <dbReference type="RuleBase" id="RU366055"/>
    </source>
</evidence>
<dbReference type="EC" id="3.1.30.-" evidence="10"/>
<dbReference type="Gene3D" id="3.40.570.10">
    <property type="entry name" value="Extracellular Endonuclease, subunit A"/>
    <property type="match status" value="1"/>
</dbReference>